<evidence type="ECO:0000313" key="4">
    <source>
        <dbReference type="Proteomes" id="UP000237749"/>
    </source>
</evidence>
<dbReference type="GO" id="GO:0080146">
    <property type="term" value="F:L-cysteine desulfhydrase activity"/>
    <property type="evidence" value="ECO:0007669"/>
    <property type="project" value="TreeGrafter"/>
</dbReference>
<dbReference type="AlphaFoldDB" id="A0A2S6HY69"/>
<protein>
    <recommendedName>
        <fullName evidence="1">UPF0597 protein BXY41_101165</fullName>
    </recommendedName>
</protein>
<evidence type="ECO:0000313" key="3">
    <source>
        <dbReference type="EMBL" id="PPK83103.1"/>
    </source>
</evidence>
<dbReference type="Proteomes" id="UP000237749">
    <property type="component" value="Unassembled WGS sequence"/>
</dbReference>
<dbReference type="EMBL" id="PTJA01000001">
    <property type="protein sequence ID" value="PPK83103.1"/>
    <property type="molecule type" value="Genomic_DNA"/>
</dbReference>
<dbReference type="PANTHER" id="PTHR30501">
    <property type="entry name" value="UPF0597 PROTEIN YHAM"/>
    <property type="match status" value="1"/>
</dbReference>
<feature type="domain" description="Serine dehydratase-like alpha subunit" evidence="2">
    <location>
        <begin position="86"/>
        <end position="413"/>
    </location>
</feature>
<reference evidence="3 4" key="1">
    <citation type="submission" date="2018-02" db="EMBL/GenBank/DDBJ databases">
        <title>Genomic Encyclopedia of Archaeal and Bacterial Type Strains, Phase II (KMG-II): from individual species to whole genera.</title>
        <authorList>
            <person name="Goeker M."/>
        </authorList>
    </citation>
    <scope>NUCLEOTIDE SEQUENCE [LARGE SCALE GENOMIC DNA]</scope>
    <source>
        <strain evidence="3 4">DSM 3808</strain>
    </source>
</reference>
<dbReference type="PANTHER" id="PTHR30501:SF2">
    <property type="entry name" value="UPF0597 PROTEIN YHAM"/>
    <property type="match status" value="1"/>
</dbReference>
<gene>
    <name evidence="3" type="ORF">BXY41_101165</name>
</gene>
<comment type="similarity">
    <text evidence="1">Belongs to the UPF0597 family.</text>
</comment>
<dbReference type="Pfam" id="PF03313">
    <property type="entry name" value="SDH_alpha"/>
    <property type="match status" value="1"/>
</dbReference>
<dbReference type="GO" id="GO:0019450">
    <property type="term" value="P:L-cysteine catabolic process to pyruvate"/>
    <property type="evidence" value="ECO:0007669"/>
    <property type="project" value="TreeGrafter"/>
</dbReference>
<dbReference type="InterPro" id="IPR005130">
    <property type="entry name" value="Ser_deHydtase-like_asu"/>
</dbReference>
<name>A0A2S6HY69_9FIRM</name>
<comment type="caution">
    <text evidence="3">The sequence shown here is derived from an EMBL/GenBank/DDBJ whole genome shotgun (WGS) entry which is preliminary data.</text>
</comment>
<keyword evidence="4" id="KW-1185">Reference proteome</keyword>
<accession>A0A2S6HY69</accession>
<evidence type="ECO:0000256" key="1">
    <source>
        <dbReference type="HAMAP-Rule" id="MF_01845"/>
    </source>
</evidence>
<proteinExistence type="inferred from homology"/>
<dbReference type="PIRSF" id="PIRSF006054">
    <property type="entry name" value="UCP006054"/>
    <property type="match status" value="1"/>
</dbReference>
<evidence type="ECO:0000259" key="2">
    <source>
        <dbReference type="Pfam" id="PF03313"/>
    </source>
</evidence>
<organism evidence="3 4">
    <name type="scientific">Lacrimispora xylanisolvens</name>
    <dbReference type="NCBI Taxonomy" id="384636"/>
    <lineage>
        <taxon>Bacteria</taxon>
        <taxon>Bacillati</taxon>
        <taxon>Bacillota</taxon>
        <taxon>Clostridia</taxon>
        <taxon>Lachnospirales</taxon>
        <taxon>Lachnospiraceae</taxon>
        <taxon>Lacrimispora</taxon>
    </lineage>
</organism>
<dbReference type="HAMAP" id="MF_01845">
    <property type="entry name" value="UPF0597"/>
    <property type="match status" value="1"/>
</dbReference>
<sequence length="418" mass="44546">MTEDQLIHIMETELVKALGCTEPIAIAYASATARKYLGAIPEKITVSCSGNMIKNAKAVVVPMTGGMKGIEAAAAVGAAGGDPDKGLEVLTSVREPDLQIANRLLEEKICRVELLDTSEKLHLIVIMTQGLNEVKVELKKTHLGITGIEKNKQVLFEEKEGGEEEQVDYSCLNMDSIFEFTEQVDLKKVRRLIAEQIECNTNIAQAGLSSNYGAEIGKTLLSVYGDDVKIRAKAVAAAGSDARMNGCELPVVINSGSGNQGMTVSLPVIEYAKTLRSKEDELYRALVLSNLIAIYQKYRMGRLSAYCGAVSAAAGAGAGITYLMGGQREQIENTIINTLANTSGIVCDGASASCAAKIASSVDAAIMGSYLSMNGHVFLPGDGIVKEDIQKTVDGVITLAREGMKETDEVILNIMVQS</sequence>
<dbReference type="RefSeq" id="WP_242980003.1">
    <property type="nucleotide sequence ID" value="NZ_PTJA01000001.1"/>
</dbReference>
<dbReference type="InterPro" id="IPR021144">
    <property type="entry name" value="UPF0597"/>
</dbReference>